<proteinExistence type="predicted"/>
<reference evidence="1" key="1">
    <citation type="submission" date="2014-11" db="EMBL/GenBank/DDBJ databases">
        <authorList>
            <person name="Amaro Gonzalez C."/>
        </authorList>
    </citation>
    <scope>NUCLEOTIDE SEQUENCE</scope>
</reference>
<evidence type="ECO:0000313" key="1">
    <source>
        <dbReference type="EMBL" id="JAH43732.1"/>
    </source>
</evidence>
<reference evidence="1" key="2">
    <citation type="journal article" date="2015" name="Fish Shellfish Immunol.">
        <title>Early steps in the European eel (Anguilla anguilla)-Vibrio vulnificus interaction in the gills: Role of the RtxA13 toxin.</title>
        <authorList>
            <person name="Callol A."/>
            <person name="Pajuelo D."/>
            <person name="Ebbesson L."/>
            <person name="Teles M."/>
            <person name="MacKenzie S."/>
            <person name="Amaro C."/>
        </authorList>
    </citation>
    <scope>NUCLEOTIDE SEQUENCE</scope>
</reference>
<accession>A0A0E9SR78</accession>
<protein>
    <submittedName>
        <fullName evidence="1">Uncharacterized protein</fullName>
    </submittedName>
</protein>
<organism evidence="1">
    <name type="scientific">Anguilla anguilla</name>
    <name type="common">European freshwater eel</name>
    <name type="synonym">Muraena anguilla</name>
    <dbReference type="NCBI Taxonomy" id="7936"/>
    <lineage>
        <taxon>Eukaryota</taxon>
        <taxon>Metazoa</taxon>
        <taxon>Chordata</taxon>
        <taxon>Craniata</taxon>
        <taxon>Vertebrata</taxon>
        <taxon>Euteleostomi</taxon>
        <taxon>Actinopterygii</taxon>
        <taxon>Neopterygii</taxon>
        <taxon>Teleostei</taxon>
        <taxon>Anguilliformes</taxon>
        <taxon>Anguillidae</taxon>
        <taxon>Anguilla</taxon>
    </lineage>
</organism>
<sequence length="9" mass="1171">MVLIKYLKY</sequence>
<dbReference type="EMBL" id="GBXM01064845">
    <property type="protein sequence ID" value="JAH43732.1"/>
    <property type="molecule type" value="Transcribed_RNA"/>
</dbReference>
<name>A0A0E9SR78_ANGAN</name>